<accession>A0ABN6TI88</accession>
<dbReference type="EMBL" id="AP026966">
    <property type="protein sequence ID" value="BDT59966.1"/>
    <property type="molecule type" value="Genomic_DNA"/>
</dbReference>
<dbReference type="InterPro" id="IPR010662">
    <property type="entry name" value="RBBP9/YdeN"/>
</dbReference>
<sequence length="183" mass="19754">MKCDVLILAGLWNSGPEHWQSQWQARYPAWTKARHRDWNCPERDEWVAELDAAIGACKGAPILVAHSLGCMLVAHWAASRSPLKVAGAFLVAPSDVEAPSYPAPSNGFAPVPLAPLPFPSMVLASSDDPYLSLTRAGAFAQAWGSRLVHIGEAGHVNAESGHGPWPEGERLLQEFCDQIGHTT</sequence>
<dbReference type="Proteomes" id="UP001163336">
    <property type="component" value="Chromosome"/>
</dbReference>
<name>A0ABN6TI88_9BURK</name>
<dbReference type="Pfam" id="PF06821">
    <property type="entry name" value="Ser_hydrolase"/>
    <property type="match status" value="1"/>
</dbReference>
<evidence type="ECO:0008006" key="3">
    <source>
        <dbReference type="Google" id="ProtNLM"/>
    </source>
</evidence>
<gene>
    <name evidence="1" type="ORF">MasN3_34600</name>
</gene>
<organism evidence="1 2">
    <name type="scientific">Massilia varians</name>
    <dbReference type="NCBI Taxonomy" id="457921"/>
    <lineage>
        <taxon>Bacteria</taxon>
        <taxon>Pseudomonadati</taxon>
        <taxon>Pseudomonadota</taxon>
        <taxon>Betaproteobacteria</taxon>
        <taxon>Burkholderiales</taxon>
        <taxon>Oxalobacteraceae</taxon>
        <taxon>Telluria group</taxon>
        <taxon>Massilia</taxon>
    </lineage>
</organism>
<dbReference type="InterPro" id="IPR029058">
    <property type="entry name" value="AB_hydrolase_fold"/>
</dbReference>
<evidence type="ECO:0000313" key="1">
    <source>
        <dbReference type="EMBL" id="BDT59966.1"/>
    </source>
</evidence>
<dbReference type="RefSeq" id="WP_281908915.1">
    <property type="nucleotide sequence ID" value="NZ_AP026966.1"/>
</dbReference>
<dbReference type="SUPFAM" id="SSF53474">
    <property type="entry name" value="alpha/beta-Hydrolases"/>
    <property type="match status" value="1"/>
</dbReference>
<protein>
    <recommendedName>
        <fullName evidence="3">Alpha/beta hydrolase</fullName>
    </recommendedName>
</protein>
<keyword evidence="2" id="KW-1185">Reference proteome</keyword>
<dbReference type="Gene3D" id="3.40.50.1820">
    <property type="entry name" value="alpha/beta hydrolase"/>
    <property type="match status" value="1"/>
</dbReference>
<evidence type="ECO:0000313" key="2">
    <source>
        <dbReference type="Proteomes" id="UP001163336"/>
    </source>
</evidence>
<reference evidence="1" key="1">
    <citation type="submission" date="2022-11" db="EMBL/GenBank/DDBJ databases">
        <title>Isolation and characterization of PLA-degrading bacterium Massilia sp. from Antarctic soil.</title>
        <authorList>
            <person name="Sato K."/>
            <person name="Gomez-Fuentes C."/>
            <person name="Ahmad S.A."/>
            <person name="Zulkharnain A."/>
        </authorList>
    </citation>
    <scope>NUCLEOTIDE SEQUENCE</scope>
    <source>
        <strain evidence="1">N-3</strain>
    </source>
</reference>
<proteinExistence type="predicted"/>